<reference evidence="4" key="2">
    <citation type="submission" date="2025-08" db="UniProtKB">
        <authorList>
            <consortium name="RefSeq"/>
        </authorList>
    </citation>
    <scope>IDENTIFICATION</scope>
    <source>
        <tissue evidence="4">Leaf</tissue>
    </source>
</reference>
<evidence type="ECO:0000313" key="3">
    <source>
        <dbReference type="Proteomes" id="UP000694864"/>
    </source>
</evidence>
<dbReference type="NCBIfam" id="TIGR01640">
    <property type="entry name" value="F_box_assoc_1"/>
    <property type="match status" value="1"/>
</dbReference>
<dbReference type="GeneID" id="104772332"/>
<evidence type="ECO:0000256" key="1">
    <source>
        <dbReference type="SAM" id="MobiDB-lite"/>
    </source>
</evidence>
<dbReference type="InterPro" id="IPR036047">
    <property type="entry name" value="F-box-like_dom_sf"/>
</dbReference>
<proteinExistence type="predicted"/>
<dbReference type="InterPro" id="IPR013187">
    <property type="entry name" value="F-box-assoc_dom_typ3"/>
</dbReference>
<dbReference type="SUPFAM" id="SSF81383">
    <property type="entry name" value="F-box domain"/>
    <property type="match status" value="1"/>
</dbReference>
<feature type="domain" description="F-box" evidence="2">
    <location>
        <begin position="30"/>
        <end position="70"/>
    </location>
</feature>
<evidence type="ECO:0000259" key="2">
    <source>
        <dbReference type="SMART" id="SM00256"/>
    </source>
</evidence>
<gene>
    <name evidence="4" type="primary">LOC104772332</name>
</gene>
<dbReference type="Gene3D" id="1.20.1280.50">
    <property type="match status" value="1"/>
</dbReference>
<protein>
    <submittedName>
        <fullName evidence="4">F-box protein At1g50870</fullName>
    </submittedName>
</protein>
<accession>A0ABM0Y4D0</accession>
<feature type="region of interest" description="Disordered" evidence="1">
    <location>
        <begin position="1"/>
        <end position="26"/>
    </location>
</feature>
<dbReference type="Pfam" id="PF00646">
    <property type="entry name" value="F-box"/>
    <property type="match status" value="1"/>
</dbReference>
<reference evidence="3" key="1">
    <citation type="journal article" date="2014" name="Nat. Commun.">
        <title>The emerging biofuel crop Camelina sativa retains a highly undifferentiated hexaploid genome structure.</title>
        <authorList>
            <person name="Kagale S."/>
            <person name="Koh C."/>
            <person name="Nixon J."/>
            <person name="Bollina V."/>
            <person name="Clarke W.E."/>
            <person name="Tuteja R."/>
            <person name="Spillane C."/>
            <person name="Robinson S.J."/>
            <person name="Links M.G."/>
            <person name="Clarke C."/>
            <person name="Higgins E.E."/>
            <person name="Huebert T."/>
            <person name="Sharpe A.G."/>
            <person name="Parkin I.A."/>
        </authorList>
    </citation>
    <scope>NUCLEOTIDE SEQUENCE [LARGE SCALE GENOMIC DNA]</scope>
    <source>
        <strain evidence="3">cv. DH55</strain>
    </source>
</reference>
<dbReference type="PANTHER" id="PTHR31111:SF132">
    <property type="entry name" value="F-BOX ASSOCIATED UBIQUITINATION EFFECTOR FAMILY PROTEIN-RELATED"/>
    <property type="match status" value="1"/>
</dbReference>
<evidence type="ECO:0000313" key="4">
    <source>
        <dbReference type="RefSeq" id="XP_010495264.1"/>
    </source>
</evidence>
<name>A0ABM0Y4D0_CAMSA</name>
<sequence length="399" mass="45801">MDEQEENRTKMERATHDNDGDDDRCQRDSIPFDLALDILSRLPPKSIARSLCVSKLWSSFTTLPSFTKLFATRRSALPPSLLVTFSKNLKRFVFSFPQHQNPDGSYPPAYIYQMTNEDSWFWNHSESVHGLVLIKGIKGSVIWNPTMRRFTTLPSPTTNTNIDKGSYVMSYLGYDPLEDKHKVLCVSKQDSEQPRVLTLGAQESWRVISKGNFPLHSPIGDHHGQCINGILYYDAYLRIGDGGERRIMSFDVRSEKFTSIKLPDFYSRLQIHMIPYKGRVAIVKVASLSSINLWILKDGDRHIWKHKIFVLPLSEIDDPLRGNNLSFSGVSDAGELIFTRWSLSKSFYILYFDLRSNSIREALFEGIVGDDFRCRYGLDKFSIYSIDVFPNHIESLMSL</sequence>
<dbReference type="InterPro" id="IPR001810">
    <property type="entry name" value="F-box_dom"/>
</dbReference>
<keyword evidence="3" id="KW-1185">Reference proteome</keyword>
<dbReference type="InterPro" id="IPR017451">
    <property type="entry name" value="F-box-assoc_interact_dom"/>
</dbReference>
<dbReference type="Proteomes" id="UP000694864">
    <property type="component" value="Chromosome 20"/>
</dbReference>
<dbReference type="RefSeq" id="XP_010495264.1">
    <property type="nucleotide sequence ID" value="XM_010496962.1"/>
</dbReference>
<organism evidence="3 4">
    <name type="scientific">Camelina sativa</name>
    <name type="common">False flax</name>
    <name type="synonym">Myagrum sativum</name>
    <dbReference type="NCBI Taxonomy" id="90675"/>
    <lineage>
        <taxon>Eukaryota</taxon>
        <taxon>Viridiplantae</taxon>
        <taxon>Streptophyta</taxon>
        <taxon>Embryophyta</taxon>
        <taxon>Tracheophyta</taxon>
        <taxon>Spermatophyta</taxon>
        <taxon>Magnoliopsida</taxon>
        <taxon>eudicotyledons</taxon>
        <taxon>Gunneridae</taxon>
        <taxon>Pentapetalae</taxon>
        <taxon>rosids</taxon>
        <taxon>malvids</taxon>
        <taxon>Brassicales</taxon>
        <taxon>Brassicaceae</taxon>
        <taxon>Camelineae</taxon>
        <taxon>Camelina</taxon>
    </lineage>
</organism>
<dbReference type="SMART" id="SM00256">
    <property type="entry name" value="FBOX"/>
    <property type="match status" value="1"/>
</dbReference>
<dbReference type="PANTHER" id="PTHR31111">
    <property type="entry name" value="BNAA05G37150D PROTEIN-RELATED"/>
    <property type="match status" value="1"/>
</dbReference>
<dbReference type="Pfam" id="PF08268">
    <property type="entry name" value="FBA_3"/>
    <property type="match status" value="1"/>
</dbReference>